<dbReference type="SUPFAM" id="SSF111347">
    <property type="entry name" value="Rap/Ran-GAP"/>
    <property type="match status" value="1"/>
</dbReference>
<reference evidence="4" key="1">
    <citation type="submission" date="2022-08" db="EMBL/GenBank/DDBJ databases">
        <title>Novel sulphate-reducing endosymbionts in the free-living metamonad Anaeramoeba.</title>
        <authorList>
            <person name="Jerlstrom-Hultqvist J."/>
            <person name="Cepicka I."/>
            <person name="Gallot-Lavallee L."/>
            <person name="Salas-Leiva D."/>
            <person name="Curtis B.A."/>
            <person name="Zahonova K."/>
            <person name="Pipaliya S."/>
            <person name="Dacks J."/>
            <person name="Roger A.J."/>
        </authorList>
    </citation>
    <scope>NUCLEOTIDE SEQUENCE</scope>
    <source>
        <strain evidence="4">Busselton2</strain>
    </source>
</reference>
<dbReference type="GO" id="GO:0051056">
    <property type="term" value="P:regulation of small GTPase mediated signal transduction"/>
    <property type="evidence" value="ECO:0007669"/>
    <property type="project" value="InterPro"/>
</dbReference>
<feature type="compositionally biased region" description="Basic and acidic residues" evidence="2">
    <location>
        <begin position="1312"/>
        <end position="1341"/>
    </location>
</feature>
<feature type="compositionally biased region" description="Basic and acidic residues" evidence="2">
    <location>
        <begin position="1109"/>
        <end position="1118"/>
    </location>
</feature>
<organism evidence="4 5">
    <name type="scientific">Anaeramoeba flamelloides</name>
    <dbReference type="NCBI Taxonomy" id="1746091"/>
    <lineage>
        <taxon>Eukaryota</taxon>
        <taxon>Metamonada</taxon>
        <taxon>Anaeramoebidae</taxon>
        <taxon>Anaeramoeba</taxon>
    </lineage>
</organism>
<feature type="compositionally biased region" description="Basic and acidic residues" evidence="2">
    <location>
        <begin position="1359"/>
        <end position="1371"/>
    </location>
</feature>
<feature type="domain" description="Rap-GAP" evidence="3">
    <location>
        <begin position="1520"/>
        <end position="1731"/>
    </location>
</feature>
<dbReference type="PANTHER" id="PTHR10063">
    <property type="entry name" value="TUBERIN"/>
    <property type="match status" value="1"/>
</dbReference>
<evidence type="ECO:0000313" key="4">
    <source>
        <dbReference type="EMBL" id="KAJ3446190.1"/>
    </source>
</evidence>
<evidence type="ECO:0000313" key="5">
    <source>
        <dbReference type="Proteomes" id="UP001146793"/>
    </source>
</evidence>
<name>A0AAV8A0F3_9EUKA</name>
<feature type="region of interest" description="Disordered" evidence="2">
    <location>
        <begin position="1306"/>
        <end position="1383"/>
    </location>
</feature>
<keyword evidence="1" id="KW-0343">GTPase activation</keyword>
<dbReference type="InterPro" id="IPR000331">
    <property type="entry name" value="Rap/Ran_GAP_dom"/>
</dbReference>
<proteinExistence type="predicted"/>
<evidence type="ECO:0000256" key="2">
    <source>
        <dbReference type="SAM" id="MobiDB-lite"/>
    </source>
</evidence>
<dbReference type="GO" id="GO:0005096">
    <property type="term" value="F:GTPase activator activity"/>
    <property type="evidence" value="ECO:0007669"/>
    <property type="project" value="UniProtKB-KW"/>
</dbReference>
<comment type="caution">
    <text evidence="4">The sequence shown here is derived from an EMBL/GenBank/DDBJ whole genome shotgun (WGS) entry which is preliminary data.</text>
</comment>
<feature type="compositionally biased region" description="Low complexity" evidence="2">
    <location>
        <begin position="723"/>
        <end position="742"/>
    </location>
</feature>
<feature type="compositionally biased region" description="Acidic residues" evidence="2">
    <location>
        <begin position="1342"/>
        <end position="1358"/>
    </location>
</feature>
<protein>
    <submittedName>
        <fullName evidence="4">Tuberin</fullName>
    </submittedName>
</protein>
<gene>
    <name evidence="4" type="ORF">M0812_08727</name>
</gene>
<sequence length="1773" mass="207094">MSESKNAVKKKEYFLDENKKALSRVKSFIEYVNLSQADEQMEASFFMKNSSKLYSATIDSFYGYQTKGVGVKAKTELMVFLCSLENRLECRKSGIDVMLTFMDTLNVKCDSKQFEALESSICFDSFIKDFPNEKITLKTPPNKLEIEEISRKEKVPDSKEERRMIFQKFISFIVEKSKNKEFWFKIMKKCFLTTLYPIVSEKLELLDSKQKTGFRNHCPYELQEDIVKFIINWMNNDNLCYIFYDDPQNMDLILEIFRQALLLPITSKNCVSMILDQITLWFKCLFNIYIHSKTTNRYHWDLLEKTIKKIKNWPSVCIQWKRSILFLTTHLHSFLFQTDVKVIKEEEEVSILKLKEKVLTLESEKIRRNSYTKKIDNNQHLLPLKSELEIKLDYEPPGSFVKWNNYSAIFFWREFFHLYHNPSLLTISFVNTLCISGYAEVYNICKTIEKMIPNDVKYKKLPIIELFTPIFILGSESKKVCKYGKSISYGIICTLFCSPQEPINQKYLAQFYLIIIKGLLLNNALVTTNILKYTSHIFGYCLPGSTILIGAYLKAIENYLNPKFQSLLNADTVIHTITLLSSIICLEDHFGGISIYEGEKIVNLKSNELDEFIKIQKVLEEETTQREQCVKTLLKFQFENDEDKFEELKGKELDREISVIEKWNKQSLLQKINDFMIKKQTIREIISNIFSNFLFSQSKHFDPIILELILNENYKRKTSLLRNQLQQQQQQQQQENKNNNVNDYGQEGGEEKVLSTSTSRKSITKTSSSTSITSSMTDSKSFINLKIDSRSEQVINLTLFTSVSTIIAELYSINPRIEIINTLISSILPHLCSLDELLSKAANSSLRKLASLSSYLNELNPDLIINLIITLCKILNQKIESIKSTIKEKELREKEKDKERQKKSISLNNQNSIRAPKYINHILRTILEFLMNDKKILMIKEINSTLFLTLIKAIAFQREQIINLAKTNETRTPLQSPKKESNEEIKKKIKKKITLKKKKSKKERKNTLAMEQGWSGSIEQSTVTTGKKRYTINDNDNNNISINNNNSIRTEIVTSEIVLIALLNLWNNYPFSAGPEFSSSQVSDFDDLPEKLIKQKILAKKEKIKLKKQKEMLSRKDSLNTNKNTNNQKEIQKEDPKIKKGGDNDHDDEINSIDYSHYSQLFAFEDSIIQIHELPKTKNERWVRLILRDPTGKYVWDAKDLSKDPNFQKTDKISKFKIPIVTDKFIRNDFFDYKKIFNSQQKKIISKGNGFKRKFGLLPSNENLKISNKNDNDVDVFNELLKYIEENKQISQKREIQINININKNKNINKGKGKEIKNENKKNENKKNENKKNENKKKEDNGEGQDEGEGEGEGESEKEEEKRKNENDKASLIKLNKNKFTLKRASTKKKKVTTVANNNNTKQIERKTITKENKVNLLKLIQQSRNKQTHFLKRDLMKKEIIDQDQEMKKKISTDEDFQEETQTSQLKVKPKFEIPEESPLPLHFFHYCRLLLSHFGLVSLKNLNNLIPLKRNNRVERSINELDKRLSRETQKIGVIYVGKNQRSQNEILKNEKGSASFEEFVTGLGWEVQLKSHLGYRGGLDIYSFENGRTVPYYSNFDLEVIFHVSTWMPNLDQNEMQLHKKKHFGNDFVNIIWCEDDQEYDPKTIVTKFNYAHIIIYPLPNGLFRLQIHSKADVPLFGLLIDGMIVTKQVLPFVVRQTATMATNFSNIARMKSVRHPYAYRLDLINETIDRYKMDIGFEEYFKQIIVGNSENEKNIKIFHQILNQLDNEK</sequence>
<feature type="compositionally biased region" description="Low complexity" evidence="2">
    <location>
        <begin position="755"/>
        <end position="774"/>
    </location>
</feature>
<dbReference type="EMBL" id="JANTQA010000021">
    <property type="protein sequence ID" value="KAJ3446190.1"/>
    <property type="molecule type" value="Genomic_DNA"/>
</dbReference>
<dbReference type="InterPro" id="IPR035974">
    <property type="entry name" value="Rap/Ran-GAP_sf"/>
</dbReference>
<dbReference type="Pfam" id="PF02145">
    <property type="entry name" value="Rap_GAP"/>
    <property type="match status" value="1"/>
</dbReference>
<dbReference type="PANTHER" id="PTHR10063:SF11">
    <property type="entry name" value="RHO GTPASE-ACTIVATING PROTEIN CG5521-RELATED"/>
    <property type="match status" value="1"/>
</dbReference>
<dbReference type="FunFam" id="3.40.50.11210:FF:000001">
    <property type="entry name" value="Ral GTPase-activating protein subunit alpha-1 isoform 1"/>
    <property type="match status" value="1"/>
</dbReference>
<dbReference type="PROSITE" id="PS50085">
    <property type="entry name" value="RAPGAP"/>
    <property type="match status" value="1"/>
</dbReference>
<feature type="compositionally biased region" description="Polar residues" evidence="2">
    <location>
        <begin position="1119"/>
        <end position="1129"/>
    </location>
</feature>
<evidence type="ECO:0000256" key="1">
    <source>
        <dbReference type="ARBA" id="ARBA00022468"/>
    </source>
</evidence>
<feature type="region of interest" description="Disordered" evidence="2">
    <location>
        <begin position="1109"/>
        <end position="1146"/>
    </location>
</feature>
<accession>A0AAV8A0F3</accession>
<feature type="region of interest" description="Disordered" evidence="2">
    <location>
        <begin position="723"/>
        <end position="774"/>
    </location>
</feature>
<feature type="compositionally biased region" description="Basic and acidic residues" evidence="2">
    <location>
        <begin position="1130"/>
        <end position="1144"/>
    </location>
</feature>
<dbReference type="InterPro" id="IPR027107">
    <property type="entry name" value="Tuberin/Ral-act_asu"/>
</dbReference>
<dbReference type="GO" id="GO:0005634">
    <property type="term" value="C:nucleus"/>
    <property type="evidence" value="ECO:0007669"/>
    <property type="project" value="InterPro"/>
</dbReference>
<dbReference type="Proteomes" id="UP001146793">
    <property type="component" value="Unassembled WGS sequence"/>
</dbReference>
<evidence type="ECO:0000259" key="3">
    <source>
        <dbReference type="PROSITE" id="PS50085"/>
    </source>
</evidence>
<dbReference type="GO" id="GO:0005737">
    <property type="term" value="C:cytoplasm"/>
    <property type="evidence" value="ECO:0007669"/>
    <property type="project" value="TreeGrafter"/>
</dbReference>
<dbReference type="Gene3D" id="3.40.50.11210">
    <property type="entry name" value="Rap/Ran-GAP"/>
    <property type="match status" value="1"/>
</dbReference>